<organism evidence="1 2">
    <name type="scientific">Aphanomyces euteiches</name>
    <dbReference type="NCBI Taxonomy" id="100861"/>
    <lineage>
        <taxon>Eukaryota</taxon>
        <taxon>Sar</taxon>
        <taxon>Stramenopiles</taxon>
        <taxon>Oomycota</taxon>
        <taxon>Saprolegniomycetes</taxon>
        <taxon>Saprolegniales</taxon>
        <taxon>Verrucalvaceae</taxon>
        <taxon>Aphanomyces</taxon>
    </lineage>
</organism>
<dbReference type="AlphaFoldDB" id="A0A6G0WJ83"/>
<evidence type="ECO:0000313" key="1">
    <source>
        <dbReference type="EMBL" id="KAF0727303.1"/>
    </source>
</evidence>
<name>A0A6G0WJ83_9STRA</name>
<evidence type="ECO:0000313" key="2">
    <source>
        <dbReference type="Proteomes" id="UP000481153"/>
    </source>
</evidence>
<comment type="caution">
    <text evidence="1">The sequence shown here is derived from an EMBL/GenBank/DDBJ whole genome shotgun (WGS) entry which is preliminary data.</text>
</comment>
<dbReference type="Proteomes" id="UP000481153">
    <property type="component" value="Unassembled WGS sequence"/>
</dbReference>
<gene>
    <name evidence="1" type="ORF">Ae201684_014564</name>
</gene>
<keyword evidence="2" id="KW-1185">Reference proteome</keyword>
<accession>A0A6G0WJ83</accession>
<protein>
    <submittedName>
        <fullName evidence="1">Uncharacterized protein</fullName>
    </submittedName>
</protein>
<dbReference type="EMBL" id="VJMJ01000198">
    <property type="protein sequence ID" value="KAF0727303.1"/>
    <property type="molecule type" value="Genomic_DNA"/>
</dbReference>
<reference evidence="1 2" key="1">
    <citation type="submission" date="2019-07" db="EMBL/GenBank/DDBJ databases">
        <title>Genomics analysis of Aphanomyces spp. identifies a new class of oomycete effector associated with host adaptation.</title>
        <authorList>
            <person name="Gaulin E."/>
        </authorList>
    </citation>
    <scope>NUCLEOTIDE SEQUENCE [LARGE SCALE GENOMIC DNA]</scope>
    <source>
        <strain evidence="1 2">ATCC 201684</strain>
    </source>
</reference>
<proteinExistence type="predicted"/>
<sequence length="102" mass="11141">MCALLITAGYAKYLVHFFHSRGSDLDLHTTCRPSWRVATGPRRHSRSSDPKRAQSTTIFTTATLAAQATKPSACGKPRSLVNKLHSGRRGLVATLQFGHHAV</sequence>